<organism evidence="1 2">
    <name type="scientific">Cystobacter fuscus (strain ATCC 25194 / DSM 2262 / NBRC 100088 / M29)</name>
    <dbReference type="NCBI Taxonomy" id="1242864"/>
    <lineage>
        <taxon>Bacteria</taxon>
        <taxon>Pseudomonadati</taxon>
        <taxon>Myxococcota</taxon>
        <taxon>Myxococcia</taxon>
        <taxon>Myxococcales</taxon>
        <taxon>Cystobacterineae</taxon>
        <taxon>Archangiaceae</taxon>
        <taxon>Cystobacter</taxon>
    </lineage>
</organism>
<proteinExistence type="predicted"/>
<protein>
    <submittedName>
        <fullName evidence="1">Uncharacterized protein</fullName>
    </submittedName>
</protein>
<evidence type="ECO:0000313" key="1">
    <source>
        <dbReference type="EMBL" id="EPX62278.1"/>
    </source>
</evidence>
<dbReference type="AlphaFoldDB" id="S9R041"/>
<dbReference type="Proteomes" id="UP000011682">
    <property type="component" value="Unassembled WGS sequence"/>
</dbReference>
<reference evidence="1" key="1">
    <citation type="submission" date="2013-05" db="EMBL/GenBank/DDBJ databases">
        <title>Genome assembly of Cystobacter fuscus DSM 2262.</title>
        <authorList>
            <person name="Sharma G."/>
            <person name="Khatri I."/>
            <person name="Kaur C."/>
            <person name="Mayilraj S."/>
            <person name="Subramanian S."/>
        </authorList>
    </citation>
    <scope>NUCLEOTIDE SEQUENCE [LARGE SCALE GENOMIC DNA]</scope>
    <source>
        <strain evidence="1">DSM 2262</strain>
    </source>
</reference>
<evidence type="ECO:0000313" key="2">
    <source>
        <dbReference type="Proteomes" id="UP000011682"/>
    </source>
</evidence>
<sequence>MLQRMTKSGTSRYSFHYCGRAVDINQALGGGNGQRYFIVKEASGQQMYWRIYCKTANSSGAHIKALTKGQVKYYSFFNGKDIDIPAGNYVDLTTLIESSGKFERIKAQSGWEKDYNKTEWWHFQYIVAKQATFLDEMELIGYSEQQLRIAGWSNDAMLDHPPG</sequence>
<gene>
    <name evidence="1" type="ORF">D187_008465</name>
</gene>
<comment type="caution">
    <text evidence="1">The sequence shown here is derived from an EMBL/GenBank/DDBJ whole genome shotgun (WGS) entry which is preliminary data.</text>
</comment>
<accession>S9R041</accession>
<dbReference type="SUPFAM" id="SSF55166">
    <property type="entry name" value="Hedgehog/DD-peptidase"/>
    <property type="match status" value="1"/>
</dbReference>
<name>S9R041_CYSF2</name>
<dbReference type="InterPro" id="IPR009045">
    <property type="entry name" value="Zn_M74/Hedgehog-like"/>
</dbReference>
<dbReference type="EMBL" id="ANAH02000007">
    <property type="protein sequence ID" value="EPX62278.1"/>
    <property type="molecule type" value="Genomic_DNA"/>
</dbReference>
<keyword evidence="2" id="KW-1185">Reference proteome</keyword>